<dbReference type="Pfam" id="PF25888">
    <property type="entry name" value="WHD_DnaB"/>
    <property type="match status" value="1"/>
</dbReference>
<evidence type="ECO:0000313" key="6">
    <source>
        <dbReference type="Proteomes" id="UP000551878"/>
    </source>
</evidence>
<feature type="compositionally biased region" description="Low complexity" evidence="2">
    <location>
        <begin position="414"/>
        <end position="424"/>
    </location>
</feature>
<feature type="compositionally biased region" description="Basic and acidic residues" evidence="2">
    <location>
        <begin position="425"/>
        <end position="441"/>
    </location>
</feature>
<dbReference type="InterPro" id="IPR034829">
    <property type="entry name" value="DnaD-like_sf"/>
</dbReference>
<feature type="region of interest" description="Disordered" evidence="2">
    <location>
        <begin position="407"/>
        <end position="460"/>
    </location>
</feature>
<reference evidence="5 6" key="1">
    <citation type="submission" date="2020-08" db="EMBL/GenBank/DDBJ databases">
        <title>Genomic Encyclopedia of Type Strains, Phase IV (KMG-IV): sequencing the most valuable type-strain genomes for metagenomic binning, comparative biology and taxonomic classification.</title>
        <authorList>
            <person name="Goeker M."/>
        </authorList>
    </citation>
    <scope>NUCLEOTIDE SEQUENCE [LARGE SCALE GENOMIC DNA]</scope>
    <source>
        <strain evidence="5 6">DSM 24696</strain>
    </source>
</reference>
<dbReference type="EMBL" id="JACHHB010000003">
    <property type="protein sequence ID" value="MBB5172708.1"/>
    <property type="molecule type" value="Genomic_DNA"/>
</dbReference>
<dbReference type="Pfam" id="PF07261">
    <property type="entry name" value="DnaB_2"/>
    <property type="match status" value="1"/>
</dbReference>
<dbReference type="Proteomes" id="UP000551878">
    <property type="component" value="Unassembled WGS sequence"/>
</dbReference>
<gene>
    <name evidence="5" type="ORF">HNQ41_000852</name>
</gene>
<proteinExistence type="inferred from homology"/>
<dbReference type="AlphaFoldDB" id="A0A840QMX2"/>
<evidence type="ECO:0000256" key="2">
    <source>
        <dbReference type="SAM" id="MobiDB-lite"/>
    </source>
</evidence>
<dbReference type="InterPro" id="IPR058660">
    <property type="entry name" value="WHD_DnaB"/>
</dbReference>
<evidence type="ECO:0000313" key="5">
    <source>
        <dbReference type="EMBL" id="MBB5172708.1"/>
    </source>
</evidence>
<comment type="similarity">
    <text evidence="1">Belongs to the DnaB/DnaD family.</text>
</comment>
<feature type="domain" description="Replicative helicase loading/DNA remodeling protein DnaB N-terminal winged helix" evidence="4">
    <location>
        <begin position="8"/>
        <end position="275"/>
    </location>
</feature>
<evidence type="ECO:0000259" key="3">
    <source>
        <dbReference type="Pfam" id="PF07261"/>
    </source>
</evidence>
<name>A0A840QMX2_9BACI</name>
<organism evidence="5 6">
    <name type="scientific">Texcoconibacillus texcoconensis</name>
    <dbReference type="NCBI Taxonomy" id="1095777"/>
    <lineage>
        <taxon>Bacteria</taxon>
        <taxon>Bacillati</taxon>
        <taxon>Bacillota</taxon>
        <taxon>Bacilli</taxon>
        <taxon>Bacillales</taxon>
        <taxon>Bacillaceae</taxon>
        <taxon>Texcoconibacillus</taxon>
    </lineage>
</organism>
<dbReference type="RefSeq" id="WP_184663169.1">
    <property type="nucleotide sequence ID" value="NZ_JACHHB010000003.1"/>
</dbReference>
<evidence type="ECO:0000259" key="4">
    <source>
        <dbReference type="Pfam" id="PF25888"/>
    </source>
</evidence>
<sequence>MHWKELLPIDKYEIYTRDRLHETDDQVLTLLYQPLIGAVALSLYLTFRHEASHDGSDSSLKTHKMLMIMTGRPLDELFQERKKLEAVGLLETYRREEDGESVYMYELYPPMSPDRFFQDDVLSVFLYNRLGKTTYRSIRDRFGLTPLPKDDEAIERVTRSFDEVFTSLKPTEMVASNHPETREVLHSNETMSFTGRNDHDTSFQVEGADFDFQALLHHLPAFVDQEQIDRDDVKTWVHRLAFVYQLSPIEMSRAVQEALLHDEKLNIEKLRKQVQLRYRALYGNEPPTLGMRVQPDHLRTMSENKAETELEKMVLFYETTPPLTMLEARSGGAKVPPQDAKIVEHLLLDYRLPPGVVNVLVDYVLMVNNQKLTQAFVDKIAGHWKRKKVETVDEAMKIAQEEYDARKQWKQAKSETSTSSFSKSASEKGNVRKEKLPKWLTEEEEEGNVQQQDDKEVEEAKETIEKLMKQYEHPAKKED</sequence>
<feature type="domain" description="DnaB/C C-terminal" evidence="3">
    <location>
        <begin position="335"/>
        <end position="397"/>
    </location>
</feature>
<dbReference type="InterPro" id="IPR006343">
    <property type="entry name" value="DnaB/C_C"/>
</dbReference>
<comment type="caution">
    <text evidence="5">The sequence shown here is derived from an EMBL/GenBank/DDBJ whole genome shotgun (WGS) entry which is preliminary data.</text>
</comment>
<keyword evidence="6" id="KW-1185">Reference proteome</keyword>
<accession>A0A840QMX2</accession>
<protein>
    <submittedName>
        <fullName evidence="5">Replication initiation and membrane attachment protein</fullName>
    </submittedName>
</protein>
<evidence type="ECO:0000256" key="1">
    <source>
        <dbReference type="ARBA" id="ARBA00093462"/>
    </source>
</evidence>
<dbReference type="Gene3D" id="1.10.10.630">
    <property type="entry name" value="DnaD domain-like"/>
    <property type="match status" value="1"/>
</dbReference>